<keyword evidence="2" id="KW-1185">Reference proteome</keyword>
<dbReference type="Proteomes" id="UP001470230">
    <property type="component" value="Unassembled WGS sequence"/>
</dbReference>
<sequence length="354" mass="41345">MNQACVLENKELVDFLYSKGCSFCNVDLRYSVNEESLEFIEFLFQRRSDCSTEMNPPLLYYIIKLGTLEQVKELASIEGACNDEIIAEHKLLYQATVRGDPKICEFLMSFIPDHFSNDVYDEIEKSLINAVIYCPPTKIKINKYMEIDFNYYINYDDTYISFAAYKKNFKLLEIFEEHGADLSKCPLNFKNMYRPSFISVFKFFESRGNKFKTCTNDSKFPLEQIIDDLAYIPYYSPDTILYILNYSTPDQIRTVSKGDHNLIDILMNCNCVTGIIKAYKLAKMIFYPRHNRNNFDNWVKATNNQELNDMIAEGNNFSFRESSDDDTTDNSDFTSVFRYESELSDLENTDDDSE</sequence>
<dbReference type="EMBL" id="JAPFFF010000041">
    <property type="protein sequence ID" value="KAK8841358.1"/>
    <property type="molecule type" value="Genomic_DNA"/>
</dbReference>
<accession>A0ABR2H595</accession>
<gene>
    <name evidence="1" type="ORF">M9Y10_026973</name>
</gene>
<dbReference type="Gene3D" id="1.25.40.20">
    <property type="entry name" value="Ankyrin repeat-containing domain"/>
    <property type="match status" value="1"/>
</dbReference>
<name>A0ABR2H595_9EUKA</name>
<dbReference type="InterPro" id="IPR036770">
    <property type="entry name" value="Ankyrin_rpt-contain_sf"/>
</dbReference>
<reference evidence="1 2" key="1">
    <citation type="submission" date="2024-04" db="EMBL/GenBank/DDBJ databases">
        <title>Tritrichomonas musculus Genome.</title>
        <authorList>
            <person name="Alves-Ferreira E."/>
            <person name="Grigg M."/>
            <person name="Lorenzi H."/>
            <person name="Galac M."/>
        </authorList>
    </citation>
    <scope>NUCLEOTIDE SEQUENCE [LARGE SCALE GENOMIC DNA]</scope>
    <source>
        <strain evidence="1 2">EAF2021</strain>
    </source>
</reference>
<evidence type="ECO:0000313" key="1">
    <source>
        <dbReference type="EMBL" id="KAK8841358.1"/>
    </source>
</evidence>
<organism evidence="1 2">
    <name type="scientific">Tritrichomonas musculus</name>
    <dbReference type="NCBI Taxonomy" id="1915356"/>
    <lineage>
        <taxon>Eukaryota</taxon>
        <taxon>Metamonada</taxon>
        <taxon>Parabasalia</taxon>
        <taxon>Tritrichomonadida</taxon>
        <taxon>Tritrichomonadidae</taxon>
        <taxon>Tritrichomonas</taxon>
    </lineage>
</organism>
<comment type="caution">
    <text evidence="1">The sequence shown here is derived from an EMBL/GenBank/DDBJ whole genome shotgun (WGS) entry which is preliminary data.</text>
</comment>
<evidence type="ECO:0008006" key="3">
    <source>
        <dbReference type="Google" id="ProtNLM"/>
    </source>
</evidence>
<dbReference type="SUPFAM" id="SSF48403">
    <property type="entry name" value="Ankyrin repeat"/>
    <property type="match status" value="1"/>
</dbReference>
<proteinExistence type="predicted"/>
<protein>
    <recommendedName>
        <fullName evidence="3">DUF3447 domain-containing protein</fullName>
    </recommendedName>
</protein>
<evidence type="ECO:0000313" key="2">
    <source>
        <dbReference type="Proteomes" id="UP001470230"/>
    </source>
</evidence>